<feature type="transmembrane region" description="Helical" evidence="1">
    <location>
        <begin position="30"/>
        <end position="53"/>
    </location>
</feature>
<protein>
    <submittedName>
        <fullName evidence="2">Uncharacterized protein</fullName>
    </submittedName>
</protein>
<dbReference type="AlphaFoldDB" id="A0A6D2IEC3"/>
<proteinExistence type="predicted"/>
<keyword evidence="3" id="KW-1185">Reference proteome</keyword>
<organism evidence="2 3">
    <name type="scientific">Microthlaspi erraticum</name>
    <dbReference type="NCBI Taxonomy" id="1685480"/>
    <lineage>
        <taxon>Eukaryota</taxon>
        <taxon>Viridiplantae</taxon>
        <taxon>Streptophyta</taxon>
        <taxon>Embryophyta</taxon>
        <taxon>Tracheophyta</taxon>
        <taxon>Spermatophyta</taxon>
        <taxon>Magnoliopsida</taxon>
        <taxon>eudicotyledons</taxon>
        <taxon>Gunneridae</taxon>
        <taxon>Pentapetalae</taxon>
        <taxon>rosids</taxon>
        <taxon>malvids</taxon>
        <taxon>Brassicales</taxon>
        <taxon>Brassicaceae</taxon>
        <taxon>Coluteocarpeae</taxon>
        <taxon>Microthlaspi</taxon>
    </lineage>
</organism>
<evidence type="ECO:0000313" key="2">
    <source>
        <dbReference type="EMBL" id="CAA7023394.1"/>
    </source>
</evidence>
<keyword evidence="1" id="KW-0472">Membrane</keyword>
<dbReference type="Proteomes" id="UP000467841">
    <property type="component" value="Unassembled WGS sequence"/>
</dbReference>
<evidence type="ECO:0000256" key="1">
    <source>
        <dbReference type="SAM" id="Phobius"/>
    </source>
</evidence>
<sequence>MDSYEESQRQMGRIGLECQGYTGGSGSVSIAAIFLDLFALLFIIGVAIGIWCVCVQRQKAINAANLNHVSGQVVGASQVAHGIDLKSYPQTTTVQKGDPNYQV</sequence>
<name>A0A6D2IEC3_9BRAS</name>
<dbReference type="EMBL" id="CACVBM020000777">
    <property type="protein sequence ID" value="CAA7023394.1"/>
    <property type="molecule type" value="Genomic_DNA"/>
</dbReference>
<keyword evidence="1" id="KW-1133">Transmembrane helix</keyword>
<reference evidence="2" key="1">
    <citation type="submission" date="2020-01" db="EMBL/GenBank/DDBJ databases">
        <authorList>
            <person name="Mishra B."/>
        </authorList>
    </citation>
    <scope>NUCLEOTIDE SEQUENCE [LARGE SCALE GENOMIC DNA]</scope>
</reference>
<dbReference type="OrthoDB" id="1094204at2759"/>
<accession>A0A6D2IEC3</accession>
<comment type="caution">
    <text evidence="2">The sequence shown here is derived from an EMBL/GenBank/DDBJ whole genome shotgun (WGS) entry which is preliminary data.</text>
</comment>
<keyword evidence="1" id="KW-0812">Transmembrane</keyword>
<evidence type="ECO:0000313" key="3">
    <source>
        <dbReference type="Proteomes" id="UP000467841"/>
    </source>
</evidence>
<gene>
    <name evidence="2" type="ORF">MERR_LOCUS10629</name>
</gene>